<sequence length="997" mass="108207">MTSTSNMKTSHIIAVLNICKRGDVLFLRKLLSSNCNFNEVKDRKGRNALHYCAETDDGPSGQAKLGGRLACAEILLDSEFKLQNQSDNDGYLPFHHAVIHGNIPFAKLLLSHGMDVNALVNPPITNEAMEKEGNITVSGRSALHLAVIYANYEMLDFLLSGSFEDDKSTTHQFTVDVGIQDAQSATALHYAVQLPEGISTSIIKCIVERSDTDINCVDARGRTPLIWAATIGASFSTSILLELGADPRKAEKSGLTALHCASSRGHTSTVQTIIKYLDDSQMDKEERGKILDAQDSDGCPPLFYSITMGHFAVTKELLVAGADPKATDSRGRGPFHYTSRTAADTVADVINLLLEYGADPTKVNVVDETALHEACANSNKECVARLLQIDAIVDSLIEQKNSSSQTPLQIATHQALRTKEETSSPNVAVEICQLLVEAGANVGADDESGTSPLSVVRSCLRNAPNYRTALELERIFDGTATRKRVANASKASESQESTTMTESSHDTSEVSSLSFDQSIRESEDVCKSTSECIDNIPPEEKIKDRSGSITSSDRSKSRKDTSAVCLCADQQVNKTASHEDLINALDESLTRNAAKSGTSCATCQSKESHSDKSSHQSSSSDLPSQTSSIPMAKGSRFNSAVSNGTRIESLTDVANKTQSTSRLASQPSKHSISTRKRSTSQPINGDQPSALVMDSRRPSTSQCTEPLSFDSTVSMTTNSDKRKASSKSTRSKSSRSATASEKTLTSKTGKHTSTRQAPPRKKSGVSSRSTVVSTGTPSKAPPHRASDDFSAATATQTRRSSSCQPRKRAKRPPSPTVPVRSAPLKAQHLPAWTQTSFESSHSGKRSRPTLSSDRINELAKPRRRPRSCDFHQKTTDLEGKQKLPQPTITPYLMPVSRWPKTMASMLLMGEVSPLYCAQTLNVTGQAKPRKRIKNGVASKNAATERVRSAMEARVQLSMAEKDFVKLAAQVLDQYDTLLIERQRLARTRTTQQVGDKY</sequence>
<dbReference type="InterPro" id="IPR002110">
    <property type="entry name" value="Ankyrin_rpt"/>
</dbReference>
<dbReference type="STRING" id="60517.A0A0R3W7S1"/>
<keyword evidence="6" id="KW-1185">Reference proteome</keyword>
<reference evidence="7" key="1">
    <citation type="submission" date="2017-02" db="UniProtKB">
        <authorList>
            <consortium name="WormBaseParasite"/>
        </authorList>
    </citation>
    <scope>IDENTIFICATION</scope>
</reference>
<feature type="repeat" description="ANK" evidence="3">
    <location>
        <begin position="297"/>
        <end position="329"/>
    </location>
</feature>
<evidence type="ECO:0000313" key="5">
    <source>
        <dbReference type="EMBL" id="VDK36528.1"/>
    </source>
</evidence>
<feature type="region of interest" description="Disordered" evidence="4">
    <location>
        <begin position="486"/>
        <end position="556"/>
    </location>
</feature>
<keyword evidence="2 3" id="KW-0040">ANK repeat</keyword>
<reference evidence="5 6" key="2">
    <citation type="submission" date="2018-11" db="EMBL/GenBank/DDBJ databases">
        <authorList>
            <consortium name="Pathogen Informatics"/>
        </authorList>
    </citation>
    <scope>NUCLEOTIDE SEQUENCE [LARGE SCALE GENOMIC DNA]</scope>
</reference>
<feature type="compositionally biased region" description="Low complexity" evidence="4">
    <location>
        <begin position="492"/>
        <end position="502"/>
    </location>
</feature>
<gene>
    <name evidence="5" type="ORF">TASK_LOCUS6346</name>
</gene>
<feature type="compositionally biased region" description="Polar residues" evidence="4">
    <location>
        <begin position="792"/>
        <end position="804"/>
    </location>
</feature>
<evidence type="ECO:0000256" key="1">
    <source>
        <dbReference type="ARBA" id="ARBA00022737"/>
    </source>
</evidence>
<feature type="repeat" description="ANK" evidence="3">
    <location>
        <begin position="220"/>
        <end position="252"/>
    </location>
</feature>
<evidence type="ECO:0000313" key="6">
    <source>
        <dbReference type="Proteomes" id="UP000282613"/>
    </source>
</evidence>
<accession>A0A0R3W7S1</accession>
<dbReference type="WBParaSite" id="TASK_0000634501-mRNA-1">
    <property type="protein sequence ID" value="TASK_0000634501-mRNA-1"/>
    <property type="gene ID" value="TASK_0000634501"/>
</dbReference>
<evidence type="ECO:0000256" key="2">
    <source>
        <dbReference type="ARBA" id="ARBA00023043"/>
    </source>
</evidence>
<dbReference type="Pfam" id="PF13606">
    <property type="entry name" value="Ank_3"/>
    <property type="match status" value="1"/>
</dbReference>
<proteinExistence type="predicted"/>
<organism evidence="7">
    <name type="scientific">Taenia asiatica</name>
    <name type="common">Asian tapeworm</name>
    <dbReference type="NCBI Taxonomy" id="60517"/>
    <lineage>
        <taxon>Eukaryota</taxon>
        <taxon>Metazoa</taxon>
        <taxon>Spiralia</taxon>
        <taxon>Lophotrochozoa</taxon>
        <taxon>Platyhelminthes</taxon>
        <taxon>Cestoda</taxon>
        <taxon>Eucestoda</taxon>
        <taxon>Cyclophyllidea</taxon>
        <taxon>Taeniidae</taxon>
        <taxon>Taenia</taxon>
    </lineage>
</organism>
<feature type="compositionally biased region" description="Basic residues" evidence="4">
    <location>
        <begin position="748"/>
        <end position="763"/>
    </location>
</feature>
<dbReference type="Pfam" id="PF12796">
    <property type="entry name" value="Ank_2"/>
    <property type="match status" value="3"/>
</dbReference>
<dbReference type="Proteomes" id="UP000282613">
    <property type="component" value="Unassembled WGS sequence"/>
</dbReference>
<dbReference type="PROSITE" id="PS50297">
    <property type="entry name" value="ANK_REP_REGION"/>
    <property type="match status" value="2"/>
</dbReference>
<evidence type="ECO:0000256" key="3">
    <source>
        <dbReference type="PROSITE-ProRule" id="PRU00023"/>
    </source>
</evidence>
<dbReference type="OrthoDB" id="10258888at2759"/>
<dbReference type="PROSITE" id="PS50088">
    <property type="entry name" value="ANK_REPEAT"/>
    <property type="match status" value="5"/>
</dbReference>
<feature type="repeat" description="ANK" evidence="3">
    <location>
        <begin position="138"/>
        <end position="170"/>
    </location>
</feature>
<feature type="compositionally biased region" description="Low complexity" evidence="4">
    <location>
        <begin position="764"/>
        <end position="776"/>
    </location>
</feature>
<dbReference type="SUPFAM" id="SSF48403">
    <property type="entry name" value="Ankyrin repeat"/>
    <property type="match status" value="2"/>
</dbReference>
<name>A0A0R3W7S1_TAEAS</name>
<feature type="compositionally biased region" description="Polar residues" evidence="4">
    <location>
        <begin position="636"/>
        <end position="671"/>
    </location>
</feature>
<evidence type="ECO:0000256" key="4">
    <source>
        <dbReference type="SAM" id="MobiDB-lite"/>
    </source>
</evidence>
<keyword evidence="1" id="KW-0677">Repeat</keyword>
<dbReference type="PANTHER" id="PTHR24198:SF165">
    <property type="entry name" value="ANKYRIN REPEAT-CONTAINING PROTEIN-RELATED"/>
    <property type="match status" value="1"/>
</dbReference>
<dbReference type="PANTHER" id="PTHR24198">
    <property type="entry name" value="ANKYRIN REPEAT AND PROTEIN KINASE DOMAIN-CONTAINING PROTEIN"/>
    <property type="match status" value="1"/>
</dbReference>
<feature type="compositionally biased region" description="Low complexity" evidence="4">
    <location>
        <begin position="734"/>
        <end position="743"/>
    </location>
</feature>
<feature type="compositionally biased region" description="Low complexity" evidence="4">
    <location>
        <begin position="615"/>
        <end position="628"/>
    </location>
</feature>
<feature type="repeat" description="ANK" evidence="3">
    <location>
        <begin position="330"/>
        <end position="365"/>
    </location>
</feature>
<dbReference type="AlphaFoldDB" id="A0A0R3W7S1"/>
<dbReference type="SMART" id="SM00248">
    <property type="entry name" value="ANK"/>
    <property type="match status" value="11"/>
</dbReference>
<feature type="repeat" description="ANK" evidence="3">
    <location>
        <begin position="89"/>
        <end position="121"/>
    </location>
</feature>
<dbReference type="InterPro" id="IPR036770">
    <property type="entry name" value="Ankyrin_rpt-contain_sf"/>
</dbReference>
<feature type="region of interest" description="Disordered" evidence="4">
    <location>
        <begin position="601"/>
        <end position="874"/>
    </location>
</feature>
<dbReference type="EMBL" id="UYRS01018490">
    <property type="protein sequence ID" value="VDK36528.1"/>
    <property type="molecule type" value="Genomic_DNA"/>
</dbReference>
<evidence type="ECO:0000313" key="7">
    <source>
        <dbReference type="WBParaSite" id="TASK_0000634501-mRNA-1"/>
    </source>
</evidence>
<protein>
    <submittedName>
        <fullName evidence="7">ANK_REP_REGION domain-containing protein</fullName>
    </submittedName>
</protein>
<feature type="compositionally biased region" description="Polar residues" evidence="4">
    <location>
        <begin position="698"/>
        <end position="718"/>
    </location>
</feature>
<feature type="compositionally biased region" description="Basic and acidic residues" evidence="4">
    <location>
        <begin position="854"/>
        <end position="874"/>
    </location>
</feature>
<dbReference type="Gene3D" id="1.25.40.20">
    <property type="entry name" value="Ankyrin repeat-containing domain"/>
    <property type="match status" value="3"/>
</dbReference>